<dbReference type="InterPro" id="IPR036280">
    <property type="entry name" value="Multihaem_cyt_sf"/>
</dbReference>
<dbReference type="NCBIfam" id="NF008659">
    <property type="entry name" value="PRK11659.1"/>
    <property type="match status" value="1"/>
</dbReference>
<dbReference type="AlphaFoldDB" id="A0AAJ4NKL5"/>
<dbReference type="InterPro" id="IPR017564">
    <property type="entry name" value="Cyt_c_NrfB"/>
</dbReference>
<evidence type="ECO:0000256" key="1">
    <source>
        <dbReference type="SAM" id="SignalP"/>
    </source>
</evidence>
<dbReference type="EMBL" id="CP076405">
    <property type="protein sequence ID" value="QWQ21834.2"/>
    <property type="molecule type" value="Genomic_DNA"/>
</dbReference>
<evidence type="ECO:0000313" key="4">
    <source>
        <dbReference type="Proteomes" id="UP000682358"/>
    </source>
</evidence>
<dbReference type="GO" id="GO:0020037">
    <property type="term" value="F:heme binding"/>
    <property type="evidence" value="ECO:0007669"/>
    <property type="project" value="InterPro"/>
</dbReference>
<reference evidence="3" key="1">
    <citation type="submission" date="2021-06" db="EMBL/GenBank/DDBJ databases">
        <title>Emergence of genetically related NDM-1-producing Providencia rettgeri strains in Argentina.</title>
        <authorList>
            <person name="Pasteran F."/>
            <person name="Meo A."/>
            <person name="Gomez S."/>
            <person name="Derdoy L."/>
            <person name="Albronoz E."/>
            <person name="Faccone D."/>
            <person name="Guerriero L."/>
            <person name="Archuby D."/>
            <person name="Tarzia A."/>
            <person name="Lopez M."/>
            <person name="Corso A."/>
        </authorList>
    </citation>
    <scope>NUCLEOTIDE SEQUENCE</scope>
    <source>
        <strain evidence="3">PreM15628</strain>
    </source>
</reference>
<name>A0AAJ4NKL5_PRORE</name>
<dbReference type="InterPro" id="IPR053875">
    <property type="entry name" value="Cytochrom_c_NrfB-like_dom"/>
</dbReference>
<accession>A0AAJ4NKL5</accession>
<proteinExistence type="predicted"/>
<keyword evidence="3" id="KW-0560">Oxidoreductase</keyword>
<sequence>MSVLRSLLTAGVLATGLLWATAASATPQMAQENAEGRWVVTQQRSADKACLDCHKPDQEGMHGTHAEVVNPNNNLPVTCTNCHGNPGPDHREGVKDVMRFNNPMYTVEQQNSVCLSCHLPEQLQKAFWPHDVHVTKVACASCHDLHPKQDTMKVLTDKGKVKICVDCHSDQRNNPDFNPAAVKLRKEQPWVVLVVNSLSTQEHWRR</sequence>
<dbReference type="Gene3D" id="3.90.10.10">
    <property type="entry name" value="Cytochrome C3"/>
    <property type="match status" value="1"/>
</dbReference>
<gene>
    <name evidence="3" type="primary">nrfB</name>
    <name evidence="3" type="ORF">KOF27_05745</name>
</gene>
<dbReference type="Proteomes" id="UP000682358">
    <property type="component" value="Chromosome"/>
</dbReference>
<dbReference type="GO" id="GO:0009061">
    <property type="term" value="P:anaerobic respiration"/>
    <property type="evidence" value="ECO:0007669"/>
    <property type="project" value="UniProtKB-ARBA"/>
</dbReference>
<dbReference type="GO" id="GO:0042597">
    <property type="term" value="C:periplasmic space"/>
    <property type="evidence" value="ECO:0007669"/>
    <property type="project" value="InterPro"/>
</dbReference>
<dbReference type="SUPFAM" id="SSF48695">
    <property type="entry name" value="Multiheme cytochromes"/>
    <property type="match status" value="1"/>
</dbReference>
<dbReference type="Pfam" id="PF22678">
    <property type="entry name" value="Cytochrom_c_NrfB-like"/>
    <property type="match status" value="1"/>
</dbReference>
<protein>
    <submittedName>
        <fullName evidence="3">Cytochrome c nitrite reductase pentaheme subunit</fullName>
        <ecNumber evidence="3">1.7.2.2</ecNumber>
    </submittedName>
</protein>
<dbReference type="GO" id="GO:0042279">
    <property type="term" value="F:nitrite reductase (cytochrome, ammonia-forming) activity"/>
    <property type="evidence" value="ECO:0007669"/>
    <property type="project" value="UniProtKB-EC"/>
</dbReference>
<feature type="signal peptide" evidence="1">
    <location>
        <begin position="1"/>
        <end position="25"/>
    </location>
</feature>
<feature type="chain" id="PRO_5042483126" evidence="1">
    <location>
        <begin position="26"/>
        <end position="206"/>
    </location>
</feature>
<dbReference type="NCBIfam" id="TIGR03146">
    <property type="entry name" value="cyt_nit_nrfB"/>
    <property type="match status" value="1"/>
</dbReference>
<organism evidence="3 4">
    <name type="scientific">Providencia rettgeri</name>
    <dbReference type="NCBI Taxonomy" id="587"/>
    <lineage>
        <taxon>Bacteria</taxon>
        <taxon>Pseudomonadati</taxon>
        <taxon>Pseudomonadota</taxon>
        <taxon>Gammaproteobacteria</taxon>
        <taxon>Enterobacterales</taxon>
        <taxon>Morganellaceae</taxon>
        <taxon>Providencia</taxon>
    </lineage>
</organism>
<evidence type="ECO:0000313" key="3">
    <source>
        <dbReference type="EMBL" id="QWQ21834.2"/>
    </source>
</evidence>
<dbReference type="Gene3D" id="1.10.1130.10">
    <property type="entry name" value="Flavocytochrome C3, Chain A"/>
    <property type="match status" value="1"/>
</dbReference>
<evidence type="ECO:0000259" key="2">
    <source>
        <dbReference type="Pfam" id="PF22678"/>
    </source>
</evidence>
<keyword evidence="1" id="KW-0732">Signal</keyword>
<dbReference type="EC" id="1.7.2.2" evidence="3"/>
<feature type="domain" description="Cytochrome c-type protein NrfB-like" evidence="2">
    <location>
        <begin position="79"/>
        <end position="167"/>
    </location>
</feature>